<dbReference type="EMBL" id="JAFIDA010000001">
    <property type="protein sequence ID" value="MBP1327636.1"/>
    <property type="molecule type" value="Genomic_DNA"/>
</dbReference>
<dbReference type="GO" id="GO:0000428">
    <property type="term" value="C:DNA-directed RNA polymerase complex"/>
    <property type="evidence" value="ECO:0007669"/>
    <property type="project" value="UniProtKB-KW"/>
</dbReference>
<evidence type="ECO:0000313" key="1">
    <source>
        <dbReference type="EMBL" id="MBP1327636.1"/>
    </source>
</evidence>
<comment type="caution">
    <text evidence="1">The sequence shown here is derived from an EMBL/GenBank/DDBJ whole genome shotgun (WGS) entry which is preliminary data.</text>
</comment>
<keyword evidence="1" id="KW-0240">DNA-directed RNA polymerase</keyword>
<dbReference type="Proteomes" id="UP000675163">
    <property type="component" value="Unassembled WGS sequence"/>
</dbReference>
<sequence length="125" mass="13590">MNITTVAQQWEHGWELRLNGEVVTQVSTLDKAAQQIRDYLDTVNPETDHSDWAVTVSPAIGDLGDRVREARLATRRAQELQELAAKETVAVVQGLRSAGVSVTDTAAILGVSRGRVSQLVKKQAA</sequence>
<gene>
    <name evidence="1" type="ORF">JOF28_002868</name>
</gene>
<protein>
    <submittedName>
        <fullName evidence="1">DNA-directed RNA polymerase specialized sigma subunit</fullName>
    </submittedName>
</protein>
<name>A0A940PZ14_9MICO</name>
<proteinExistence type="predicted"/>
<evidence type="ECO:0000313" key="2">
    <source>
        <dbReference type="Proteomes" id="UP000675163"/>
    </source>
</evidence>
<dbReference type="AlphaFoldDB" id="A0A940PZ14"/>
<organism evidence="1 2">
    <name type="scientific">Leucobacter exalbidus</name>
    <dbReference type="NCBI Taxonomy" id="662960"/>
    <lineage>
        <taxon>Bacteria</taxon>
        <taxon>Bacillati</taxon>
        <taxon>Actinomycetota</taxon>
        <taxon>Actinomycetes</taxon>
        <taxon>Micrococcales</taxon>
        <taxon>Microbacteriaceae</taxon>
        <taxon>Leucobacter</taxon>
    </lineage>
</organism>
<dbReference type="RefSeq" id="WP_209706617.1">
    <property type="nucleotide sequence ID" value="NZ_JAFIDA010000001.1"/>
</dbReference>
<keyword evidence="2" id="KW-1185">Reference proteome</keyword>
<accession>A0A940PZ14</accession>
<reference evidence="1" key="1">
    <citation type="submission" date="2021-02" db="EMBL/GenBank/DDBJ databases">
        <title>Sequencing the genomes of 1000 actinobacteria strains.</title>
        <authorList>
            <person name="Klenk H.-P."/>
        </authorList>
    </citation>
    <scope>NUCLEOTIDE SEQUENCE</scope>
    <source>
        <strain evidence="1">DSM 22850</strain>
    </source>
</reference>
<keyword evidence="1" id="KW-0804">Transcription</keyword>